<sequence>MAKEKMTIEEISELVEEIEKNIDLFALEIIREGIE</sequence>
<evidence type="ECO:0000313" key="2">
    <source>
        <dbReference type="EMBL" id="KKN51786.1"/>
    </source>
</evidence>
<dbReference type="EMBL" id="LAZR01001049">
    <property type="protein sequence ID" value="KKN51786.1"/>
    <property type="molecule type" value="Genomic_DNA"/>
</dbReference>
<protein>
    <submittedName>
        <fullName evidence="2">Uncharacterized protein</fullName>
    </submittedName>
</protein>
<reference evidence="2" key="1">
    <citation type="journal article" date="2015" name="Nature">
        <title>Complex archaea that bridge the gap between prokaryotes and eukaryotes.</title>
        <authorList>
            <person name="Spang A."/>
            <person name="Saw J.H."/>
            <person name="Jorgensen S.L."/>
            <person name="Zaremba-Niedzwiedzka K."/>
            <person name="Martijn J."/>
            <person name="Lind A.E."/>
            <person name="van Eijk R."/>
            <person name="Schleper C."/>
            <person name="Guy L."/>
            <person name="Ettema T.J."/>
        </authorList>
    </citation>
    <scope>NUCLEOTIDE SEQUENCE</scope>
</reference>
<comment type="caution">
    <text evidence="2">The sequence shown here is derived from an EMBL/GenBank/DDBJ whole genome shotgun (WGS) entry which is preliminary data.</text>
</comment>
<feature type="coiled-coil region" evidence="1">
    <location>
        <begin position="1"/>
        <end position="28"/>
    </location>
</feature>
<name>A0A0F9TRS0_9ZZZZ</name>
<keyword evidence="1" id="KW-0175">Coiled coil</keyword>
<evidence type="ECO:0000256" key="1">
    <source>
        <dbReference type="SAM" id="Coils"/>
    </source>
</evidence>
<gene>
    <name evidence="2" type="ORF">LCGC14_0619630</name>
</gene>
<proteinExistence type="predicted"/>
<dbReference type="AlphaFoldDB" id="A0A0F9TRS0"/>
<organism evidence="2">
    <name type="scientific">marine sediment metagenome</name>
    <dbReference type="NCBI Taxonomy" id="412755"/>
    <lineage>
        <taxon>unclassified sequences</taxon>
        <taxon>metagenomes</taxon>
        <taxon>ecological metagenomes</taxon>
    </lineage>
</organism>
<accession>A0A0F9TRS0</accession>